<dbReference type="Proteomes" id="UP001142153">
    <property type="component" value="Unassembled WGS sequence"/>
</dbReference>
<dbReference type="SUPFAM" id="SSF50494">
    <property type="entry name" value="Trypsin-like serine proteases"/>
    <property type="match status" value="1"/>
</dbReference>
<keyword evidence="2" id="KW-0645">Protease</keyword>
<dbReference type="InterPro" id="IPR043504">
    <property type="entry name" value="Peptidase_S1_PA_chymotrypsin"/>
</dbReference>
<comment type="caution">
    <text evidence="2">The sequence shown here is derived from an EMBL/GenBank/DDBJ whole genome shotgun (WGS) entry which is preliminary data.</text>
</comment>
<evidence type="ECO:0000313" key="2">
    <source>
        <dbReference type="EMBL" id="MCZ8378307.1"/>
    </source>
</evidence>
<dbReference type="GO" id="GO:0006508">
    <property type="term" value="P:proteolysis"/>
    <property type="evidence" value="ECO:0007669"/>
    <property type="project" value="UniProtKB-KW"/>
</dbReference>
<reference evidence="2" key="1">
    <citation type="submission" date="2022-12" db="EMBL/GenBank/DDBJ databases">
        <authorList>
            <person name="Deng Y."/>
            <person name="Zhang Y.-Q."/>
        </authorList>
    </citation>
    <scope>NUCLEOTIDE SEQUENCE</scope>
    <source>
        <strain evidence="2">CPCC 205372</strain>
    </source>
</reference>
<keyword evidence="2" id="KW-0378">Hydrolase</keyword>
<gene>
    <name evidence="2" type="ORF">O6P37_05475</name>
</gene>
<accession>A0ABT4PP18</accession>
<evidence type="ECO:0000256" key="1">
    <source>
        <dbReference type="SAM" id="SignalP"/>
    </source>
</evidence>
<evidence type="ECO:0000313" key="3">
    <source>
        <dbReference type="Proteomes" id="UP001142153"/>
    </source>
</evidence>
<feature type="chain" id="PRO_5045800295" evidence="1">
    <location>
        <begin position="18"/>
        <end position="223"/>
    </location>
</feature>
<feature type="signal peptide" evidence="1">
    <location>
        <begin position="1"/>
        <end position="17"/>
    </location>
</feature>
<name>A0ABT4PP18_9MYCO</name>
<keyword evidence="3" id="KW-1185">Reference proteome</keyword>
<protein>
    <submittedName>
        <fullName evidence="2">Serine protease</fullName>
    </submittedName>
</protein>
<sequence>MITAVLALAAPAAPAQAQGPVVLGGGSGIVVNGESLCTLTAIGNDNRGALVGFTSAHCGGPGATVGVEGAEAAGVVGTMVAGNEALDYAVIEFDPAKVTPTNNVNGFQIDGIGPDPAFGEIACKLGRTTGQSCGVTWGPGEDPGTIVNQVCGQPGDSGAPVTVNNKLVGMIHGAFTEGLPTCVVQYIPLHTPAVTMSINAQLADIVSKNRPGSGFVPVGARAA</sequence>
<organism evidence="2 3">
    <name type="scientific">Mycobacterium hippophais</name>
    <dbReference type="NCBI Taxonomy" id="3016340"/>
    <lineage>
        <taxon>Bacteria</taxon>
        <taxon>Bacillati</taxon>
        <taxon>Actinomycetota</taxon>
        <taxon>Actinomycetes</taxon>
        <taxon>Mycobacteriales</taxon>
        <taxon>Mycobacteriaceae</taxon>
        <taxon>Mycobacterium</taxon>
    </lineage>
</organism>
<keyword evidence="1" id="KW-0732">Signal</keyword>
<dbReference type="InterPro" id="IPR009003">
    <property type="entry name" value="Peptidase_S1_PA"/>
</dbReference>
<dbReference type="GO" id="GO:0008233">
    <property type="term" value="F:peptidase activity"/>
    <property type="evidence" value="ECO:0007669"/>
    <property type="project" value="UniProtKB-KW"/>
</dbReference>
<dbReference type="Gene3D" id="2.40.10.10">
    <property type="entry name" value="Trypsin-like serine proteases"/>
    <property type="match status" value="2"/>
</dbReference>
<dbReference type="EMBL" id="JAPZPY010000001">
    <property type="protein sequence ID" value="MCZ8378307.1"/>
    <property type="molecule type" value="Genomic_DNA"/>
</dbReference>
<proteinExistence type="predicted"/>